<feature type="compositionally biased region" description="Basic and acidic residues" evidence="1">
    <location>
        <begin position="72"/>
        <end position="82"/>
    </location>
</feature>
<keyword evidence="3" id="KW-1185">Reference proteome</keyword>
<protein>
    <recommendedName>
        <fullName evidence="4">Mucin</fullName>
    </recommendedName>
</protein>
<feature type="region of interest" description="Disordered" evidence="1">
    <location>
        <begin position="338"/>
        <end position="374"/>
    </location>
</feature>
<dbReference type="Proteomes" id="UP001642502">
    <property type="component" value="Unassembled WGS sequence"/>
</dbReference>
<feature type="compositionally biased region" description="Polar residues" evidence="1">
    <location>
        <begin position="405"/>
        <end position="429"/>
    </location>
</feature>
<feature type="compositionally biased region" description="Low complexity" evidence="1">
    <location>
        <begin position="152"/>
        <end position="166"/>
    </location>
</feature>
<comment type="caution">
    <text evidence="2">The sequence shown here is derived from an EMBL/GenBank/DDBJ whole genome shotgun (WGS) entry which is preliminary data.</text>
</comment>
<feature type="region of interest" description="Disordered" evidence="1">
    <location>
        <begin position="150"/>
        <end position="171"/>
    </location>
</feature>
<evidence type="ECO:0008006" key="4">
    <source>
        <dbReference type="Google" id="ProtNLM"/>
    </source>
</evidence>
<organism evidence="2 3">
    <name type="scientific">Sporothrix epigloea</name>
    <dbReference type="NCBI Taxonomy" id="1892477"/>
    <lineage>
        <taxon>Eukaryota</taxon>
        <taxon>Fungi</taxon>
        <taxon>Dikarya</taxon>
        <taxon>Ascomycota</taxon>
        <taxon>Pezizomycotina</taxon>
        <taxon>Sordariomycetes</taxon>
        <taxon>Sordariomycetidae</taxon>
        <taxon>Ophiostomatales</taxon>
        <taxon>Ophiostomataceae</taxon>
        <taxon>Sporothrix</taxon>
    </lineage>
</organism>
<feature type="compositionally biased region" description="Polar residues" evidence="1">
    <location>
        <begin position="438"/>
        <end position="459"/>
    </location>
</feature>
<feature type="compositionally biased region" description="Polar residues" evidence="1">
    <location>
        <begin position="350"/>
        <end position="364"/>
    </location>
</feature>
<dbReference type="EMBL" id="CAWUON010000007">
    <property type="protein sequence ID" value="CAK7264541.1"/>
    <property type="molecule type" value="Genomic_DNA"/>
</dbReference>
<gene>
    <name evidence="2" type="ORF">SEPCBS119000_001049</name>
</gene>
<evidence type="ECO:0000256" key="1">
    <source>
        <dbReference type="SAM" id="MobiDB-lite"/>
    </source>
</evidence>
<accession>A0ABP0DCC8</accession>
<feature type="compositionally biased region" description="Low complexity" evidence="1">
    <location>
        <begin position="84"/>
        <end position="118"/>
    </location>
</feature>
<name>A0ABP0DCC8_9PEZI</name>
<feature type="region of interest" description="Disordered" evidence="1">
    <location>
        <begin position="1"/>
        <end position="33"/>
    </location>
</feature>
<sequence length="544" mass="59611">MGGIHSGKDSQPGFDHQQQDPTPKTSVERKDGVPESFYDSFRWLEEDDSLDLRLFVDDYHAPNLGNALPAPSKERRPKDSRHVSLSNLPRSRPLPASPTPTSLLAISSNSGASASRSTTTDIVCTTQTTMPLSTNGNGSNKGVIPFPTIPTGSSSEHPAATSSSGSHLRRKSRTLSLITPKQHAARDSISTIDPGATHYQDPEARMKLRLYLASPEKFDEAIKLGFPSTELLSATNTSGSADSPPIGSSMVQNRRNSTATATTRPDVTEYQRCATRQRNKLNTSDAMQTFLVEDENVNAKSDDDDMAKLDSDQASIPDPDSPKTPSLTYAVSGIDRKTSTSSAAFRPYRMSSSNDAIQSPQPSSGLRPFENLINAPGTSREMTLRMTLTRLDLRAAEEQIYGWQQQPQYHSKQGQQHHSYSYSTSGNDQPHTDKKQLQYRQQHNQSVSYSDGRKQSVSTAGVARPFNPPPRVDRLVLPSGVTETTAPTISTPTSVCDSTITYLGAGTVSRPKESIEDVFAGIDHWEADQDKGVIKRFWNRVRRS</sequence>
<evidence type="ECO:0000313" key="3">
    <source>
        <dbReference type="Proteomes" id="UP001642502"/>
    </source>
</evidence>
<feature type="region of interest" description="Disordered" evidence="1">
    <location>
        <begin position="61"/>
        <end position="118"/>
    </location>
</feature>
<evidence type="ECO:0000313" key="2">
    <source>
        <dbReference type="EMBL" id="CAK7264541.1"/>
    </source>
</evidence>
<proteinExistence type="predicted"/>
<feature type="region of interest" description="Disordered" evidence="1">
    <location>
        <begin position="234"/>
        <end position="267"/>
    </location>
</feature>
<reference evidence="2 3" key="1">
    <citation type="submission" date="2024-01" db="EMBL/GenBank/DDBJ databases">
        <authorList>
            <person name="Allen C."/>
            <person name="Tagirdzhanova G."/>
        </authorList>
    </citation>
    <scope>NUCLEOTIDE SEQUENCE [LARGE SCALE GENOMIC DNA]</scope>
    <source>
        <strain evidence="2 3">CBS 119000</strain>
    </source>
</reference>
<feature type="region of interest" description="Disordered" evidence="1">
    <location>
        <begin position="297"/>
        <end position="325"/>
    </location>
</feature>
<feature type="region of interest" description="Disordered" evidence="1">
    <location>
        <begin position="405"/>
        <end position="475"/>
    </location>
</feature>